<accession>A0A103XDV8</accession>
<dbReference type="EMBL" id="LEKV01005325">
    <property type="protein sequence ID" value="KVH88933.1"/>
    <property type="molecule type" value="Genomic_DNA"/>
</dbReference>
<feature type="signal peptide" evidence="1">
    <location>
        <begin position="1"/>
        <end position="30"/>
    </location>
</feature>
<evidence type="ECO:0008006" key="4">
    <source>
        <dbReference type="Google" id="ProtNLM"/>
    </source>
</evidence>
<evidence type="ECO:0000256" key="1">
    <source>
        <dbReference type="SAM" id="SignalP"/>
    </source>
</evidence>
<gene>
    <name evidence="2" type="ORF">Ccrd_024668</name>
</gene>
<keyword evidence="1" id="KW-0732">Signal</keyword>
<name>A0A103XDV8_CYNCS</name>
<keyword evidence="3" id="KW-1185">Reference proteome</keyword>
<comment type="caution">
    <text evidence="2">The sequence shown here is derived from an EMBL/GenBank/DDBJ whole genome shotgun (WGS) entry which is preliminary data.</text>
</comment>
<evidence type="ECO:0000313" key="3">
    <source>
        <dbReference type="Proteomes" id="UP000243975"/>
    </source>
</evidence>
<dbReference type="AlphaFoldDB" id="A0A103XDV8"/>
<organism evidence="2 3">
    <name type="scientific">Cynara cardunculus var. scolymus</name>
    <name type="common">Globe artichoke</name>
    <name type="synonym">Cynara scolymus</name>
    <dbReference type="NCBI Taxonomy" id="59895"/>
    <lineage>
        <taxon>Eukaryota</taxon>
        <taxon>Viridiplantae</taxon>
        <taxon>Streptophyta</taxon>
        <taxon>Embryophyta</taxon>
        <taxon>Tracheophyta</taxon>
        <taxon>Spermatophyta</taxon>
        <taxon>Magnoliopsida</taxon>
        <taxon>eudicotyledons</taxon>
        <taxon>Gunneridae</taxon>
        <taxon>Pentapetalae</taxon>
        <taxon>asterids</taxon>
        <taxon>campanulids</taxon>
        <taxon>Asterales</taxon>
        <taxon>Asteraceae</taxon>
        <taxon>Carduoideae</taxon>
        <taxon>Cardueae</taxon>
        <taxon>Carduinae</taxon>
        <taxon>Cynara</taxon>
    </lineage>
</organism>
<dbReference type="Gramene" id="KVH88933">
    <property type="protein sequence ID" value="KVH88933"/>
    <property type="gene ID" value="Ccrd_024668"/>
</dbReference>
<reference evidence="2 3" key="1">
    <citation type="journal article" date="2016" name="Sci. Rep.">
        <title>The genome sequence of the outbreeding globe artichoke constructed de novo incorporating a phase-aware low-pass sequencing strategy of F1 progeny.</title>
        <authorList>
            <person name="Scaglione D."/>
            <person name="Reyes-Chin-Wo S."/>
            <person name="Acquadro A."/>
            <person name="Froenicke L."/>
            <person name="Portis E."/>
            <person name="Beitel C."/>
            <person name="Tirone M."/>
            <person name="Mauro R."/>
            <person name="Lo Monaco A."/>
            <person name="Mauromicale G."/>
            <person name="Faccioli P."/>
            <person name="Cattivelli L."/>
            <person name="Rieseberg L."/>
            <person name="Michelmore R."/>
            <person name="Lanteri S."/>
        </authorList>
    </citation>
    <scope>NUCLEOTIDE SEQUENCE [LARGE SCALE GENOMIC DNA]</scope>
    <source>
        <strain evidence="2">2C</strain>
    </source>
</reference>
<feature type="chain" id="PRO_5007118715" description="Secreted protein" evidence="1">
    <location>
        <begin position="31"/>
        <end position="90"/>
    </location>
</feature>
<dbReference type="Proteomes" id="UP000243975">
    <property type="component" value="Unassembled WGS sequence"/>
</dbReference>
<sequence>MKTKTSLLDLLTRLIALLLVCLLVHDTLHGHFTVPGCSCDCNCDTTRQNANWQQGTIYTESNKWSKRMKPSSLPLMWSSAVIPKPLEQSA</sequence>
<evidence type="ECO:0000313" key="2">
    <source>
        <dbReference type="EMBL" id="KVH88933.1"/>
    </source>
</evidence>
<proteinExistence type="predicted"/>
<protein>
    <recommendedName>
        <fullName evidence="4">Secreted protein</fullName>
    </recommendedName>
</protein>